<dbReference type="EMBL" id="JAIWYP010000004">
    <property type="protein sequence ID" value="KAH3833849.1"/>
    <property type="molecule type" value="Genomic_DNA"/>
</dbReference>
<name>A0A9D4QJW4_DREPO</name>
<accession>A0A9D4QJW4</accession>
<evidence type="ECO:0000313" key="3">
    <source>
        <dbReference type="Proteomes" id="UP000828390"/>
    </source>
</evidence>
<protein>
    <submittedName>
        <fullName evidence="2">Uncharacterized protein</fullName>
    </submittedName>
</protein>
<evidence type="ECO:0000256" key="1">
    <source>
        <dbReference type="SAM" id="MobiDB-lite"/>
    </source>
</evidence>
<dbReference type="AlphaFoldDB" id="A0A9D4QJW4"/>
<dbReference type="Proteomes" id="UP000828390">
    <property type="component" value="Unassembled WGS sequence"/>
</dbReference>
<keyword evidence="3" id="KW-1185">Reference proteome</keyword>
<comment type="caution">
    <text evidence="2">The sequence shown here is derived from an EMBL/GenBank/DDBJ whole genome shotgun (WGS) entry which is preliminary data.</text>
</comment>
<evidence type="ECO:0000313" key="2">
    <source>
        <dbReference type="EMBL" id="KAH3833849.1"/>
    </source>
</evidence>
<reference evidence="2" key="2">
    <citation type="submission" date="2020-11" db="EMBL/GenBank/DDBJ databases">
        <authorList>
            <person name="McCartney M.A."/>
            <person name="Auch B."/>
            <person name="Kono T."/>
            <person name="Mallez S."/>
            <person name="Becker A."/>
            <person name="Gohl D.M."/>
            <person name="Silverstein K.A.T."/>
            <person name="Koren S."/>
            <person name="Bechman K.B."/>
            <person name="Herman A."/>
            <person name="Abrahante J.E."/>
            <person name="Garbe J."/>
        </authorList>
    </citation>
    <scope>NUCLEOTIDE SEQUENCE</scope>
    <source>
        <strain evidence="2">Duluth1</strain>
        <tissue evidence="2">Whole animal</tissue>
    </source>
</reference>
<proteinExistence type="predicted"/>
<feature type="region of interest" description="Disordered" evidence="1">
    <location>
        <begin position="64"/>
        <end position="87"/>
    </location>
</feature>
<reference evidence="2" key="1">
    <citation type="journal article" date="2019" name="bioRxiv">
        <title>The Genome of the Zebra Mussel, Dreissena polymorpha: A Resource for Invasive Species Research.</title>
        <authorList>
            <person name="McCartney M.A."/>
            <person name="Auch B."/>
            <person name="Kono T."/>
            <person name="Mallez S."/>
            <person name="Zhang Y."/>
            <person name="Obille A."/>
            <person name="Becker A."/>
            <person name="Abrahante J.E."/>
            <person name="Garbe J."/>
            <person name="Badalamenti J.P."/>
            <person name="Herman A."/>
            <person name="Mangelson H."/>
            <person name="Liachko I."/>
            <person name="Sullivan S."/>
            <person name="Sone E.D."/>
            <person name="Koren S."/>
            <person name="Silverstein K.A.T."/>
            <person name="Beckman K.B."/>
            <person name="Gohl D.M."/>
        </authorList>
    </citation>
    <scope>NUCLEOTIDE SEQUENCE</scope>
    <source>
        <strain evidence="2">Duluth1</strain>
        <tissue evidence="2">Whole animal</tissue>
    </source>
</reference>
<organism evidence="2 3">
    <name type="scientific">Dreissena polymorpha</name>
    <name type="common">Zebra mussel</name>
    <name type="synonym">Mytilus polymorpha</name>
    <dbReference type="NCBI Taxonomy" id="45954"/>
    <lineage>
        <taxon>Eukaryota</taxon>
        <taxon>Metazoa</taxon>
        <taxon>Spiralia</taxon>
        <taxon>Lophotrochozoa</taxon>
        <taxon>Mollusca</taxon>
        <taxon>Bivalvia</taxon>
        <taxon>Autobranchia</taxon>
        <taxon>Heteroconchia</taxon>
        <taxon>Euheterodonta</taxon>
        <taxon>Imparidentia</taxon>
        <taxon>Neoheterodontei</taxon>
        <taxon>Myida</taxon>
        <taxon>Dreissenoidea</taxon>
        <taxon>Dreissenidae</taxon>
        <taxon>Dreissena</taxon>
    </lineage>
</organism>
<sequence length="150" mass="16952">MSPEIPLGPLRHTRTCPLRFHWARWDIQGHVLREALARWDIQGHVPRETWARWDKQGHVPEIPLGPVGHTRTCPRDSTGPGGTYKDMSPEIPPSLSCTCLEMLEHNSANTSYKRVINRLTFLVLNMCDILAPSDIISNLFAPSALSMFTI</sequence>
<gene>
    <name evidence="2" type="ORF">DPMN_107165</name>
</gene>